<organism evidence="9 10">
    <name type="scientific">Nesidiocoris tenuis</name>
    <dbReference type="NCBI Taxonomy" id="355587"/>
    <lineage>
        <taxon>Eukaryota</taxon>
        <taxon>Metazoa</taxon>
        <taxon>Ecdysozoa</taxon>
        <taxon>Arthropoda</taxon>
        <taxon>Hexapoda</taxon>
        <taxon>Insecta</taxon>
        <taxon>Pterygota</taxon>
        <taxon>Neoptera</taxon>
        <taxon>Paraneoptera</taxon>
        <taxon>Hemiptera</taxon>
        <taxon>Heteroptera</taxon>
        <taxon>Panheteroptera</taxon>
        <taxon>Cimicomorpha</taxon>
        <taxon>Miridae</taxon>
        <taxon>Dicyphina</taxon>
        <taxon>Nesidiocoris</taxon>
    </lineage>
</organism>
<evidence type="ECO:0000256" key="4">
    <source>
        <dbReference type="ARBA" id="ARBA00022729"/>
    </source>
</evidence>
<evidence type="ECO:0000256" key="7">
    <source>
        <dbReference type="ARBA" id="ARBA00023180"/>
    </source>
</evidence>
<evidence type="ECO:0000256" key="8">
    <source>
        <dbReference type="SAM" id="SignalP"/>
    </source>
</evidence>
<name>A0A6H5H505_9HEMI</name>
<dbReference type="PROSITE" id="PS00616">
    <property type="entry name" value="HIS_ACID_PHOSPHAT_1"/>
    <property type="match status" value="1"/>
</dbReference>
<keyword evidence="7" id="KW-0325">Glycoprotein</keyword>
<dbReference type="EMBL" id="CADCXU010024267">
    <property type="protein sequence ID" value="CAB0011760.1"/>
    <property type="molecule type" value="Genomic_DNA"/>
</dbReference>
<keyword evidence="6" id="KW-1015">Disulfide bond</keyword>
<dbReference type="InterPro" id="IPR029033">
    <property type="entry name" value="His_PPase_superfam"/>
</dbReference>
<keyword evidence="5" id="KW-0378">Hydrolase</keyword>
<comment type="catalytic activity">
    <reaction evidence="1">
        <text>a phosphate monoester + H2O = an alcohol + phosphate</text>
        <dbReference type="Rhea" id="RHEA:15017"/>
        <dbReference type="ChEBI" id="CHEBI:15377"/>
        <dbReference type="ChEBI" id="CHEBI:30879"/>
        <dbReference type="ChEBI" id="CHEBI:43474"/>
        <dbReference type="ChEBI" id="CHEBI:67140"/>
        <dbReference type="EC" id="3.1.3.2"/>
    </reaction>
</comment>
<dbReference type="PANTHER" id="PTHR11567:SF211">
    <property type="entry name" value="PROSTATIC ACID PHOSPHATASE"/>
    <property type="match status" value="1"/>
</dbReference>
<sequence length="427" mass="49079">MEYINVVLFTLLISSGSCHGELNFKTLDTEVGPVVYVNLLFRHGDRTPITVYPKDPYKDISYWPLGLGELTKEGIYHHFVQGSWVGKRYAQLLPKNRRYHQSAIRILSTDVDRTLMSAEAHLAGMFPITEEQKWGGIDWQPIPIHTVPEQLDKVLAVKHPCKKYHYEKEKLKQSAVYKDLMKKLQPLGEYVSKYTGEPFTSLRIFEYLYSILLVEKMNNLTLPEWTESVFPDQLKVLAGYSLAVPTWTPEMKRLRGGPLVKEILENMKKKIAGTLEPPTRNISIYSAHESTVSAFLNTIDAFDFLPPPFASMVLVELRKTAQNDHVVMVLYKNSTDPTIEPYILTVPGCSAACPLNDFEALLKPIIPVDWDLECQHQENVEPALNQRFDSLAIFGFLLFYNFSINLHFRWEFRKTFFNPAKIIILFA</sequence>
<reference evidence="9 10" key="1">
    <citation type="submission" date="2020-02" db="EMBL/GenBank/DDBJ databases">
        <authorList>
            <person name="Ferguson B K."/>
        </authorList>
    </citation>
    <scope>NUCLEOTIDE SEQUENCE [LARGE SCALE GENOMIC DNA]</scope>
</reference>
<evidence type="ECO:0000256" key="2">
    <source>
        <dbReference type="ARBA" id="ARBA00005375"/>
    </source>
</evidence>
<dbReference type="InterPro" id="IPR033379">
    <property type="entry name" value="Acid_Pase_AS"/>
</dbReference>
<dbReference type="CDD" id="cd07061">
    <property type="entry name" value="HP_HAP_like"/>
    <property type="match status" value="1"/>
</dbReference>
<dbReference type="SUPFAM" id="SSF53254">
    <property type="entry name" value="Phosphoglycerate mutase-like"/>
    <property type="match status" value="1"/>
</dbReference>
<protein>
    <recommendedName>
        <fullName evidence="3">acid phosphatase</fullName>
        <ecNumber evidence="3">3.1.3.2</ecNumber>
    </recommendedName>
</protein>
<dbReference type="AlphaFoldDB" id="A0A6H5H505"/>
<evidence type="ECO:0000256" key="1">
    <source>
        <dbReference type="ARBA" id="ARBA00000032"/>
    </source>
</evidence>
<dbReference type="OrthoDB" id="10257284at2759"/>
<dbReference type="InterPro" id="IPR000560">
    <property type="entry name" value="His_Pase_clade-2"/>
</dbReference>
<dbReference type="Pfam" id="PF00328">
    <property type="entry name" value="His_Phos_2"/>
    <property type="match status" value="1"/>
</dbReference>
<dbReference type="EC" id="3.1.3.2" evidence="3"/>
<accession>A0A6H5H505</accession>
<dbReference type="Proteomes" id="UP000479000">
    <property type="component" value="Unassembled WGS sequence"/>
</dbReference>
<evidence type="ECO:0000256" key="6">
    <source>
        <dbReference type="ARBA" id="ARBA00023157"/>
    </source>
</evidence>
<dbReference type="PANTHER" id="PTHR11567">
    <property type="entry name" value="ACID PHOSPHATASE-RELATED"/>
    <property type="match status" value="1"/>
</dbReference>
<evidence type="ECO:0000256" key="3">
    <source>
        <dbReference type="ARBA" id="ARBA00012646"/>
    </source>
</evidence>
<proteinExistence type="inferred from homology"/>
<keyword evidence="10" id="KW-1185">Reference proteome</keyword>
<feature type="signal peptide" evidence="8">
    <location>
        <begin position="1"/>
        <end position="20"/>
    </location>
</feature>
<evidence type="ECO:0000313" key="10">
    <source>
        <dbReference type="Proteomes" id="UP000479000"/>
    </source>
</evidence>
<dbReference type="Gene3D" id="3.40.50.1240">
    <property type="entry name" value="Phosphoglycerate mutase-like"/>
    <property type="match status" value="1"/>
</dbReference>
<feature type="chain" id="PRO_5026066288" description="acid phosphatase" evidence="8">
    <location>
        <begin position="21"/>
        <end position="427"/>
    </location>
</feature>
<evidence type="ECO:0000256" key="5">
    <source>
        <dbReference type="ARBA" id="ARBA00022801"/>
    </source>
</evidence>
<gene>
    <name evidence="9" type="ORF">NTEN_LOCUS16653</name>
</gene>
<keyword evidence="4 8" id="KW-0732">Signal</keyword>
<comment type="similarity">
    <text evidence="2">Belongs to the histidine acid phosphatase family.</text>
</comment>
<dbReference type="InterPro" id="IPR050645">
    <property type="entry name" value="Histidine_acid_phosphatase"/>
</dbReference>
<evidence type="ECO:0000313" key="9">
    <source>
        <dbReference type="EMBL" id="CAB0011760.1"/>
    </source>
</evidence>
<dbReference type="GO" id="GO:0003993">
    <property type="term" value="F:acid phosphatase activity"/>
    <property type="evidence" value="ECO:0007669"/>
    <property type="project" value="UniProtKB-EC"/>
</dbReference>